<reference evidence="2" key="1">
    <citation type="submission" date="2011-07" db="EMBL/GenBank/DDBJ databases">
        <authorList>
            <consortium name="Caenorhabditis brenneri Sequencing and Analysis Consortium"/>
            <person name="Wilson R.K."/>
        </authorList>
    </citation>
    <scope>NUCLEOTIDE SEQUENCE [LARGE SCALE GENOMIC DNA]</scope>
    <source>
        <strain evidence="2">PB2801</strain>
    </source>
</reference>
<name>G0MWV3_CAEBE</name>
<organism evidence="2">
    <name type="scientific">Caenorhabditis brenneri</name>
    <name type="common">Nematode worm</name>
    <dbReference type="NCBI Taxonomy" id="135651"/>
    <lineage>
        <taxon>Eukaryota</taxon>
        <taxon>Metazoa</taxon>
        <taxon>Ecdysozoa</taxon>
        <taxon>Nematoda</taxon>
        <taxon>Chromadorea</taxon>
        <taxon>Rhabditida</taxon>
        <taxon>Rhabditina</taxon>
        <taxon>Rhabditomorpha</taxon>
        <taxon>Rhabditoidea</taxon>
        <taxon>Rhabditidae</taxon>
        <taxon>Peloderinae</taxon>
        <taxon>Caenorhabditis</taxon>
    </lineage>
</organism>
<dbReference type="Proteomes" id="UP000008068">
    <property type="component" value="Unassembled WGS sequence"/>
</dbReference>
<accession>G0MWV3</accession>
<gene>
    <name evidence="1" type="ORF">CAEBREN_19564</name>
</gene>
<dbReference type="InParanoid" id="G0MWV3"/>
<dbReference type="EMBL" id="GL379817">
    <property type="protein sequence ID" value="EGT46310.1"/>
    <property type="molecule type" value="Genomic_DNA"/>
</dbReference>
<keyword evidence="2" id="KW-1185">Reference proteome</keyword>
<evidence type="ECO:0000313" key="1">
    <source>
        <dbReference type="EMBL" id="EGT46310.1"/>
    </source>
</evidence>
<sequence>MKFEALSSAKMR</sequence>
<protein>
    <submittedName>
        <fullName evidence="1">Uncharacterized protein</fullName>
    </submittedName>
</protein>
<proteinExistence type="predicted"/>
<evidence type="ECO:0000313" key="2">
    <source>
        <dbReference type="Proteomes" id="UP000008068"/>
    </source>
</evidence>